<gene>
    <name evidence="2" type="ORF">Agabi119p4_7532</name>
</gene>
<comment type="caution">
    <text evidence="2">The sequence shown here is derived from an EMBL/GenBank/DDBJ whole genome shotgun (WGS) entry which is preliminary data.</text>
</comment>
<comment type="similarity">
    <text evidence="1">Belongs to the RutC family.</text>
</comment>
<dbReference type="PANTHER" id="PTHR11803">
    <property type="entry name" value="2-IMINOBUTANOATE/2-IMINOPROPANOATE DEAMINASE RIDA"/>
    <property type="match status" value="1"/>
</dbReference>
<organism evidence="2 3">
    <name type="scientific">Agaricus bisporus var. burnettii</name>
    <dbReference type="NCBI Taxonomy" id="192524"/>
    <lineage>
        <taxon>Eukaryota</taxon>
        <taxon>Fungi</taxon>
        <taxon>Dikarya</taxon>
        <taxon>Basidiomycota</taxon>
        <taxon>Agaricomycotina</taxon>
        <taxon>Agaricomycetes</taxon>
        <taxon>Agaricomycetidae</taxon>
        <taxon>Agaricales</taxon>
        <taxon>Agaricineae</taxon>
        <taxon>Agaricaceae</taxon>
        <taxon>Agaricus</taxon>
    </lineage>
</organism>
<evidence type="ECO:0008006" key="4">
    <source>
        <dbReference type="Google" id="ProtNLM"/>
    </source>
</evidence>
<dbReference type="Pfam" id="PF01042">
    <property type="entry name" value="Ribonuc_L-PSP"/>
    <property type="match status" value="1"/>
</dbReference>
<dbReference type="EMBL" id="JABXXO010000010">
    <property type="protein sequence ID" value="KAF7768289.1"/>
    <property type="molecule type" value="Genomic_DNA"/>
</dbReference>
<dbReference type="GO" id="GO:0005829">
    <property type="term" value="C:cytosol"/>
    <property type="evidence" value="ECO:0007669"/>
    <property type="project" value="TreeGrafter"/>
</dbReference>
<evidence type="ECO:0000313" key="2">
    <source>
        <dbReference type="EMBL" id="KAF7768289.1"/>
    </source>
</evidence>
<dbReference type="AlphaFoldDB" id="A0A8H7EZ09"/>
<accession>A0A8H7EZ09</accession>
<dbReference type="CDD" id="cd00448">
    <property type="entry name" value="YjgF_YER057c_UK114_family"/>
    <property type="match status" value="1"/>
</dbReference>
<dbReference type="GO" id="GO:0019239">
    <property type="term" value="F:deaminase activity"/>
    <property type="evidence" value="ECO:0007669"/>
    <property type="project" value="TreeGrafter"/>
</dbReference>
<dbReference type="FunFam" id="3.30.1330.40:FF:000001">
    <property type="entry name" value="L-PSP family endoribonuclease"/>
    <property type="match status" value="1"/>
</dbReference>
<dbReference type="InterPro" id="IPR006175">
    <property type="entry name" value="YjgF/YER057c/UK114"/>
</dbReference>
<sequence>MAVSKKTVSVPDIHPPLPISQAVITNGFVYISGVVGCDKTAKVVDGGIQAESRVTLENLIKALEGAGTKLANVVKVNIYLANFDRDFASMNEVYVQFFGTENPPARTCVGVAKLPLNSNVEMECVAAMPP</sequence>
<evidence type="ECO:0000313" key="3">
    <source>
        <dbReference type="Proteomes" id="UP000629468"/>
    </source>
</evidence>
<dbReference type="SUPFAM" id="SSF55298">
    <property type="entry name" value="YjgF-like"/>
    <property type="match status" value="1"/>
</dbReference>
<evidence type="ECO:0000256" key="1">
    <source>
        <dbReference type="ARBA" id="ARBA00010552"/>
    </source>
</evidence>
<dbReference type="GO" id="GO:0005739">
    <property type="term" value="C:mitochondrion"/>
    <property type="evidence" value="ECO:0007669"/>
    <property type="project" value="TreeGrafter"/>
</dbReference>
<dbReference type="InterPro" id="IPR035959">
    <property type="entry name" value="RutC-like_sf"/>
</dbReference>
<dbReference type="PANTHER" id="PTHR11803:SF42">
    <property type="entry name" value="MMF1"/>
    <property type="match status" value="1"/>
</dbReference>
<name>A0A8H7EZ09_AGABI</name>
<dbReference type="Gene3D" id="3.30.1330.40">
    <property type="entry name" value="RutC-like"/>
    <property type="match status" value="1"/>
</dbReference>
<proteinExistence type="inferred from homology"/>
<reference evidence="2 3" key="1">
    <citation type="journal article" name="Sci. Rep.">
        <title>Telomere-to-telomere assembled and centromere annotated genomes of the two main subspecies of the button mushroom Agaricus bisporus reveal especially polymorphic chromosome ends.</title>
        <authorList>
            <person name="Sonnenberg A.S.M."/>
            <person name="Sedaghat-Telgerd N."/>
            <person name="Lavrijssen B."/>
            <person name="Ohm R.A."/>
            <person name="Hendrickx P.M."/>
            <person name="Scholtmeijer K."/>
            <person name="Baars J.J.P."/>
            <person name="van Peer A."/>
        </authorList>
    </citation>
    <scope>NUCLEOTIDE SEQUENCE [LARGE SCALE GENOMIC DNA]</scope>
    <source>
        <strain evidence="2 3">H119_p4</strain>
    </source>
</reference>
<protein>
    <recommendedName>
        <fullName evidence="4">YjgF-like protein</fullName>
    </recommendedName>
</protein>
<dbReference type="Proteomes" id="UP000629468">
    <property type="component" value="Unassembled WGS sequence"/>
</dbReference>